<feature type="region of interest" description="Disordered" evidence="1">
    <location>
        <begin position="1"/>
        <end position="23"/>
    </location>
</feature>
<dbReference type="InterPro" id="IPR010730">
    <property type="entry name" value="HET"/>
</dbReference>
<sequence>MPLPKSLRRSTRRLSSSSSSQSRRKVCRLCHNLDPRGHPSSVYQTESNKGTVASLTLVLDALALHRVKAPTDGGCRFCGVLVQALDAFFEGWRGCRGRVTVDLKEKASIRVGMEGEKWKGDSVEIYAGSASRAPWPTLGTAHSIPINSGSDHTFDFARRCIQDCLTNPKHGACKLPSKSAATHPKRLLDVGRVNAPIHLIDTQGRAFQYASLSHCWGTSSILTATKSNWQKLAVNIPLEKLPPLFQDAVIITRQLGLRYIWIDSLCIIQDSTRDWETESAKMGAIYENSYVTIAATMAPDGSARCLMDRCKPVQLDYENSTRKEYAIRARKSIDHHPNVQEDEPARPTGPLVTRAWALQEHVLSTRILHYTATELLFECKTSFRCECLPMRKSYPTTPALIPKAIAKQSKYNHEVWDAWQRIVEQYSKRTLTVPGDGLPSLSGIASKVKEAMSSSYIAGLWKENLASDLLWSRIPSADAVSFAMKEYRAPTFSWASIDSPVSYYSPDEDERTAFSVTVKLLSSSISLSGLNPLGTVFGGSMMLRAPCLDAILSSQQRGASFEYTLLIKGTSAIRISHDCTLAAEKVHPDSDDPEQTIRRATPSSDMTLFKVNVLCTSIARYDGWISGLVFGRSGRVEGAWERLGTFSSGSEVFSKAEVQDVLVV</sequence>
<name>A0A9P4QTZ2_9PLEO</name>
<feature type="domain" description="Heterokaryon incompatibility" evidence="2">
    <location>
        <begin position="209"/>
        <end position="360"/>
    </location>
</feature>
<dbReference type="AlphaFoldDB" id="A0A9P4QTZ2"/>
<dbReference type="PANTHER" id="PTHR33112">
    <property type="entry name" value="DOMAIN PROTEIN, PUTATIVE-RELATED"/>
    <property type="match status" value="1"/>
</dbReference>
<reference evidence="3" key="1">
    <citation type="journal article" date="2020" name="Stud. Mycol.">
        <title>101 Dothideomycetes genomes: a test case for predicting lifestyles and emergence of pathogens.</title>
        <authorList>
            <person name="Haridas S."/>
            <person name="Albert R."/>
            <person name="Binder M."/>
            <person name="Bloem J."/>
            <person name="Labutti K."/>
            <person name="Salamov A."/>
            <person name="Andreopoulos B."/>
            <person name="Baker S."/>
            <person name="Barry K."/>
            <person name="Bills G."/>
            <person name="Bluhm B."/>
            <person name="Cannon C."/>
            <person name="Castanera R."/>
            <person name="Culley D."/>
            <person name="Daum C."/>
            <person name="Ezra D."/>
            <person name="Gonzalez J."/>
            <person name="Henrissat B."/>
            <person name="Kuo A."/>
            <person name="Liang C."/>
            <person name="Lipzen A."/>
            <person name="Lutzoni F."/>
            <person name="Magnuson J."/>
            <person name="Mondo S."/>
            <person name="Nolan M."/>
            <person name="Ohm R."/>
            <person name="Pangilinan J."/>
            <person name="Park H.-J."/>
            <person name="Ramirez L."/>
            <person name="Alfaro M."/>
            <person name="Sun H."/>
            <person name="Tritt A."/>
            <person name="Yoshinaga Y."/>
            <person name="Zwiers L.-H."/>
            <person name="Turgeon B."/>
            <person name="Goodwin S."/>
            <person name="Spatafora J."/>
            <person name="Crous P."/>
            <person name="Grigoriev I."/>
        </authorList>
    </citation>
    <scope>NUCLEOTIDE SEQUENCE</scope>
    <source>
        <strain evidence="3">CBS 125425</strain>
    </source>
</reference>
<dbReference type="PANTHER" id="PTHR33112:SF9">
    <property type="entry name" value="HETEROKARYON INCOMPATIBILITY DOMAIN-CONTAINING PROTEIN"/>
    <property type="match status" value="1"/>
</dbReference>
<dbReference type="EMBL" id="ML996177">
    <property type="protein sequence ID" value="KAF2732410.1"/>
    <property type="molecule type" value="Genomic_DNA"/>
</dbReference>
<organism evidence="3 4">
    <name type="scientific">Polyplosphaeria fusca</name>
    <dbReference type="NCBI Taxonomy" id="682080"/>
    <lineage>
        <taxon>Eukaryota</taxon>
        <taxon>Fungi</taxon>
        <taxon>Dikarya</taxon>
        <taxon>Ascomycota</taxon>
        <taxon>Pezizomycotina</taxon>
        <taxon>Dothideomycetes</taxon>
        <taxon>Pleosporomycetidae</taxon>
        <taxon>Pleosporales</taxon>
        <taxon>Tetraplosphaeriaceae</taxon>
        <taxon>Polyplosphaeria</taxon>
    </lineage>
</organism>
<protein>
    <submittedName>
        <fullName evidence="3">HET-domain-containing protein</fullName>
    </submittedName>
</protein>
<dbReference type="Pfam" id="PF06985">
    <property type="entry name" value="HET"/>
    <property type="match status" value="1"/>
</dbReference>
<keyword evidence="4" id="KW-1185">Reference proteome</keyword>
<accession>A0A9P4QTZ2</accession>
<evidence type="ECO:0000313" key="3">
    <source>
        <dbReference type="EMBL" id="KAF2732410.1"/>
    </source>
</evidence>
<evidence type="ECO:0000313" key="4">
    <source>
        <dbReference type="Proteomes" id="UP000799444"/>
    </source>
</evidence>
<dbReference type="Proteomes" id="UP000799444">
    <property type="component" value="Unassembled WGS sequence"/>
</dbReference>
<comment type="caution">
    <text evidence="3">The sequence shown here is derived from an EMBL/GenBank/DDBJ whole genome shotgun (WGS) entry which is preliminary data.</text>
</comment>
<evidence type="ECO:0000259" key="2">
    <source>
        <dbReference type="Pfam" id="PF06985"/>
    </source>
</evidence>
<feature type="compositionally biased region" description="Basic residues" evidence="1">
    <location>
        <begin position="1"/>
        <end position="12"/>
    </location>
</feature>
<dbReference type="OrthoDB" id="5125733at2759"/>
<evidence type="ECO:0000256" key="1">
    <source>
        <dbReference type="SAM" id="MobiDB-lite"/>
    </source>
</evidence>
<proteinExistence type="predicted"/>
<gene>
    <name evidence="3" type="ORF">EJ04DRAFT_544647</name>
</gene>